<evidence type="ECO:0000256" key="1">
    <source>
        <dbReference type="ARBA" id="ARBA00007867"/>
    </source>
</evidence>
<proteinExistence type="inferred from homology"/>
<evidence type="ECO:0000313" key="4">
    <source>
        <dbReference type="EMBL" id="GAI43852.1"/>
    </source>
</evidence>
<evidence type="ECO:0000259" key="3">
    <source>
        <dbReference type="PROSITE" id="PS51006"/>
    </source>
</evidence>
<evidence type="ECO:0000256" key="2">
    <source>
        <dbReference type="ARBA" id="ARBA00022679"/>
    </source>
</evidence>
<comment type="similarity">
    <text evidence="1">Belongs to the spermidine/spermine synthase family.</text>
</comment>
<gene>
    <name evidence="4" type="ORF">S06H3_44966</name>
</gene>
<dbReference type="AlphaFoldDB" id="X1NIJ2"/>
<dbReference type="SUPFAM" id="SSF53335">
    <property type="entry name" value="S-adenosyl-L-methionine-dependent methyltransferases"/>
    <property type="match status" value="1"/>
</dbReference>
<reference evidence="4" key="1">
    <citation type="journal article" date="2014" name="Front. Microbiol.">
        <title>High frequency of phylogenetically diverse reductive dehalogenase-homologous genes in deep subseafloor sedimentary metagenomes.</title>
        <authorList>
            <person name="Kawai M."/>
            <person name="Futagami T."/>
            <person name="Toyoda A."/>
            <person name="Takaki Y."/>
            <person name="Nishi S."/>
            <person name="Hori S."/>
            <person name="Arai W."/>
            <person name="Tsubouchi T."/>
            <person name="Morono Y."/>
            <person name="Uchiyama I."/>
            <person name="Ito T."/>
            <person name="Fujiyama A."/>
            <person name="Inagaki F."/>
            <person name="Takami H."/>
        </authorList>
    </citation>
    <scope>NUCLEOTIDE SEQUENCE</scope>
    <source>
        <strain evidence="4">Expedition CK06-06</strain>
    </source>
</reference>
<feature type="domain" description="PABS" evidence="3">
    <location>
        <begin position="1"/>
        <end position="52"/>
    </location>
</feature>
<dbReference type="Pfam" id="PF01564">
    <property type="entry name" value="Spermine_synth"/>
    <property type="match status" value="1"/>
</dbReference>
<organism evidence="4">
    <name type="scientific">marine sediment metagenome</name>
    <dbReference type="NCBI Taxonomy" id="412755"/>
    <lineage>
        <taxon>unclassified sequences</taxon>
        <taxon>metagenomes</taxon>
        <taxon>ecological metagenomes</taxon>
    </lineage>
</organism>
<dbReference type="GO" id="GO:0016740">
    <property type="term" value="F:transferase activity"/>
    <property type="evidence" value="ECO:0007669"/>
    <property type="project" value="UniProtKB-KW"/>
</dbReference>
<dbReference type="PROSITE" id="PS51006">
    <property type="entry name" value="PABS_2"/>
    <property type="match status" value="1"/>
</dbReference>
<keyword evidence="2" id="KW-0808">Transferase</keyword>
<dbReference type="InterPro" id="IPR030374">
    <property type="entry name" value="PABS"/>
</dbReference>
<protein>
    <recommendedName>
        <fullName evidence="3">PABS domain-containing protein</fullName>
    </recommendedName>
</protein>
<dbReference type="EMBL" id="BARV01028021">
    <property type="protein sequence ID" value="GAI43852.1"/>
    <property type="molecule type" value="Genomic_DNA"/>
</dbReference>
<name>X1NIJ2_9ZZZZ</name>
<comment type="caution">
    <text evidence="4">The sequence shown here is derived from an EMBL/GenBank/DDBJ whole genome shotgun (WGS) entry which is preliminary data.</text>
</comment>
<dbReference type="InterPro" id="IPR029063">
    <property type="entry name" value="SAM-dependent_MTases_sf"/>
</dbReference>
<sequence length="95" mass="11452">LFVTHSESFHFHLDIVIEIQQILKKAFPLVDLYSVPIATYPGNWWAFSIGSKTLDPRDMRRPFEIKTRYYDDEIHRQAFLPHKLYSKLMDKKLIW</sequence>
<feature type="non-terminal residue" evidence="4">
    <location>
        <position position="1"/>
    </location>
</feature>
<dbReference type="Gene3D" id="3.40.50.150">
    <property type="entry name" value="Vaccinia Virus protein VP39"/>
    <property type="match status" value="1"/>
</dbReference>
<accession>X1NIJ2</accession>